<dbReference type="EMBL" id="CADIJO010000004">
    <property type="protein sequence ID" value="CAB3681087.1"/>
    <property type="molecule type" value="Genomic_DNA"/>
</dbReference>
<gene>
    <name evidence="3" type="ORF">LMG3458_01622</name>
</gene>
<proteinExistence type="predicted"/>
<dbReference type="Pfam" id="PF19922">
    <property type="entry name" value="bpX6"/>
    <property type="match status" value="1"/>
</dbReference>
<feature type="domain" description="MoxR-vWA-beta-propeller ternary system" evidence="2">
    <location>
        <begin position="9"/>
        <end position="177"/>
    </location>
</feature>
<feature type="region of interest" description="Disordered" evidence="1">
    <location>
        <begin position="181"/>
        <end position="202"/>
    </location>
</feature>
<accession>A0A6S6ZJB6</accession>
<evidence type="ECO:0000313" key="4">
    <source>
        <dbReference type="Proteomes" id="UP000494111"/>
    </source>
</evidence>
<reference evidence="3 4" key="1">
    <citation type="submission" date="2020-04" db="EMBL/GenBank/DDBJ databases">
        <authorList>
            <person name="De Canck E."/>
        </authorList>
    </citation>
    <scope>NUCLEOTIDE SEQUENCE [LARGE SCALE GENOMIC DNA]</scope>
    <source>
        <strain evidence="3 4">LMG 3458</strain>
    </source>
</reference>
<dbReference type="Proteomes" id="UP000494111">
    <property type="component" value="Unassembled WGS sequence"/>
</dbReference>
<name>A0A6S6ZJB6_9BURK</name>
<protein>
    <recommendedName>
        <fullName evidence="2">MoxR-vWA-beta-propeller ternary system domain-containing protein</fullName>
    </recommendedName>
</protein>
<dbReference type="InterPro" id="IPR045547">
    <property type="entry name" value="bpX6"/>
</dbReference>
<organism evidence="3 4">
    <name type="scientific">Achromobacter deleyi</name>
    <dbReference type="NCBI Taxonomy" id="1353891"/>
    <lineage>
        <taxon>Bacteria</taxon>
        <taxon>Pseudomonadati</taxon>
        <taxon>Pseudomonadota</taxon>
        <taxon>Betaproteobacteria</taxon>
        <taxon>Burkholderiales</taxon>
        <taxon>Alcaligenaceae</taxon>
        <taxon>Achromobacter</taxon>
    </lineage>
</organism>
<dbReference type="RefSeq" id="WP_175192336.1">
    <property type="nucleotide sequence ID" value="NZ_CADIJO010000004.1"/>
</dbReference>
<sequence length="914" mass="101016">MNVSSSAPIRRPLLSGHQLIAALWFSAERFDNGQRIRELVSHWQNGARAYRYDDGDLLIFAAPAHVDCDRSLGWPLLRVGTALCSAVLAKDEIAALPVADLHLVRGAQAQSRQLAQGSRLALQAWMDVDRYGLLDTYDCSQALAPPAADMPSPVQDLREVLGDAIPPPSAERSEFLADMARRRQQARRPDAAAAPGARQSSRGSFWQTLLQRLAMPARAAQAAGHAHSGHSHAGVAPRAGPIKPQAWRNWLARLANATLLGKMVGRKQAAYLRRMMKMFDEGNLQEALRHAVPLDGDLNSTGQAFDTPGRRDSLSLQEQRAAGPSMMFDPTLNAHLRTLYRQSFEKLDRAGRIDEAVFVLAELLNARQEALDYLEKHGRLEQAARLSLAWDCAPATIVRLHCLVGDWKRAIQIVRRDDAFAQAIPQMQEKWPEAANRLRMEWAEMLCARGDWLEAVEAIWPLPEERERAAQWLCLAERAGGGLSARALVKRAMLLPDTLDPQSDLLPTLCEDPAASHARSEMLQALLLVQAQTPKKSGAQQSAIARLANLLIAPLLEDHVAQRASLASKDLKTLIALSGDALLQADLPSKLPSMPARQLSEAERAKEWFAPEPGAMPLLDAAALDEDRTLLALGESGALVVDRRGRTLFRFAVPADLLVIAKNRRSALALARRDHLWRISKLDLATRHATDLGMLAFDFHARDFDGTNWVIATRQEIRVVDVDKAFSAHWRVGDLPGSIAAYQRFGTQEHFLIVDHERTAAQMWSYALPSRRLIARNDVADSDSARILAPRGELIAVGFERDNTGARCLRLTNASGFSWVPPVSPLDPAQDDQYGLRQEENWLFVGTPLDAHTLRWTLFAYDASVSVPRARLDWPADAVMTLRVAGSDLVVVDTQGRLFRCDLKSGEAWGAQVL</sequence>
<feature type="compositionally biased region" description="Low complexity" evidence="1">
    <location>
        <begin position="191"/>
        <end position="202"/>
    </location>
</feature>
<evidence type="ECO:0000313" key="3">
    <source>
        <dbReference type="EMBL" id="CAB3681087.1"/>
    </source>
</evidence>
<evidence type="ECO:0000259" key="2">
    <source>
        <dbReference type="Pfam" id="PF19922"/>
    </source>
</evidence>
<dbReference type="AlphaFoldDB" id="A0A6S6ZJB6"/>
<evidence type="ECO:0000256" key="1">
    <source>
        <dbReference type="SAM" id="MobiDB-lite"/>
    </source>
</evidence>